<accession>A0A6V8SH83</accession>
<gene>
    <name evidence="2" type="ORF">bsdtw1_02677</name>
</gene>
<protein>
    <recommendedName>
        <fullName evidence="4">ABC transporter</fullName>
    </recommendedName>
</protein>
<evidence type="ECO:0000256" key="1">
    <source>
        <dbReference type="SAM" id="Phobius"/>
    </source>
</evidence>
<feature type="transmembrane region" description="Helical" evidence="1">
    <location>
        <begin position="186"/>
        <end position="205"/>
    </location>
</feature>
<dbReference type="GO" id="GO:0140359">
    <property type="term" value="F:ABC-type transporter activity"/>
    <property type="evidence" value="ECO:0007669"/>
    <property type="project" value="InterPro"/>
</dbReference>
<name>A0A6V8SH83_9CLOT</name>
<feature type="transmembrane region" description="Helical" evidence="1">
    <location>
        <begin position="234"/>
        <end position="257"/>
    </location>
</feature>
<keyword evidence="1" id="KW-0472">Membrane</keyword>
<reference evidence="2 3" key="1">
    <citation type="submission" date="2020-07" db="EMBL/GenBank/DDBJ databases">
        <title>A new beta-1,3-glucan-decomposing anaerobic bacterium isolated from anoxic soil subjected to biological soil disinfestation.</title>
        <authorList>
            <person name="Ueki A."/>
            <person name="Tonouchi A."/>
        </authorList>
    </citation>
    <scope>NUCLEOTIDE SEQUENCE [LARGE SCALE GENOMIC DNA]</scope>
    <source>
        <strain evidence="2 3">TW1</strain>
    </source>
</reference>
<evidence type="ECO:0008006" key="4">
    <source>
        <dbReference type="Google" id="ProtNLM"/>
    </source>
</evidence>
<keyword evidence="1" id="KW-0812">Transmembrane</keyword>
<dbReference type="RefSeq" id="WP_183277992.1">
    <property type="nucleotide sequence ID" value="NZ_BLZR01000001.1"/>
</dbReference>
<feature type="transmembrane region" description="Helical" evidence="1">
    <location>
        <begin position="55"/>
        <end position="78"/>
    </location>
</feature>
<dbReference type="AlphaFoldDB" id="A0A6V8SH83"/>
<dbReference type="Proteomes" id="UP000580568">
    <property type="component" value="Unassembled WGS sequence"/>
</dbReference>
<sequence>MNIFIRELKANRKALIIWSICMVLLVVSGMAKYTAYSSGGSAGDVINKMPFTLKALLGIGAFDVASMGGFFAFLFLYIEITVAIHAVLLGNGIIAKEERDKTTEFLIVKPVSRSTIITSKLLAALVNIVIINLITLVSSIAMVGVYNKGKSINGEIFTFFISMFIIQLLFLSLGALLSAFMKKAKVSGSVATSILLFSFVISKITDITDRMNFLNVLSPFKYFSYVDIVNGNGLNYVIVIITIVMIALFSILTYFFYNKRDLSV</sequence>
<dbReference type="GO" id="GO:0005886">
    <property type="term" value="C:plasma membrane"/>
    <property type="evidence" value="ECO:0007669"/>
    <property type="project" value="UniProtKB-SubCell"/>
</dbReference>
<dbReference type="PANTHER" id="PTHR37305">
    <property type="entry name" value="INTEGRAL MEMBRANE PROTEIN-RELATED"/>
    <property type="match status" value="1"/>
</dbReference>
<feature type="transmembrane region" description="Helical" evidence="1">
    <location>
        <begin position="156"/>
        <end position="179"/>
    </location>
</feature>
<feature type="transmembrane region" description="Helical" evidence="1">
    <location>
        <begin position="121"/>
        <end position="144"/>
    </location>
</feature>
<evidence type="ECO:0000313" key="2">
    <source>
        <dbReference type="EMBL" id="GFP76574.1"/>
    </source>
</evidence>
<keyword evidence="3" id="KW-1185">Reference proteome</keyword>
<keyword evidence="1" id="KW-1133">Transmembrane helix</keyword>
<feature type="transmembrane region" description="Helical" evidence="1">
    <location>
        <begin position="15"/>
        <end position="35"/>
    </location>
</feature>
<dbReference type="Pfam" id="PF12679">
    <property type="entry name" value="ABC2_membrane_2"/>
    <property type="match status" value="1"/>
</dbReference>
<dbReference type="EMBL" id="BLZR01000001">
    <property type="protein sequence ID" value="GFP76574.1"/>
    <property type="molecule type" value="Genomic_DNA"/>
</dbReference>
<organism evidence="2 3">
    <name type="scientific">Clostridium fungisolvens</name>
    <dbReference type="NCBI Taxonomy" id="1604897"/>
    <lineage>
        <taxon>Bacteria</taxon>
        <taxon>Bacillati</taxon>
        <taxon>Bacillota</taxon>
        <taxon>Clostridia</taxon>
        <taxon>Eubacteriales</taxon>
        <taxon>Clostridiaceae</taxon>
        <taxon>Clostridium</taxon>
    </lineage>
</organism>
<evidence type="ECO:0000313" key="3">
    <source>
        <dbReference type="Proteomes" id="UP000580568"/>
    </source>
</evidence>
<comment type="caution">
    <text evidence="2">The sequence shown here is derived from an EMBL/GenBank/DDBJ whole genome shotgun (WGS) entry which is preliminary data.</text>
</comment>
<dbReference type="PANTHER" id="PTHR37305:SF1">
    <property type="entry name" value="MEMBRANE PROTEIN"/>
    <property type="match status" value="1"/>
</dbReference>
<proteinExistence type="predicted"/>